<reference evidence="1" key="1">
    <citation type="submission" date="2018-05" db="EMBL/GenBank/DDBJ databases">
        <authorList>
            <person name="Lanie J.A."/>
            <person name="Ng W.-L."/>
            <person name="Kazmierczak K.M."/>
            <person name="Andrzejewski T.M."/>
            <person name="Davidsen T.M."/>
            <person name="Wayne K.J."/>
            <person name="Tettelin H."/>
            <person name="Glass J.I."/>
            <person name="Rusch D."/>
            <person name="Podicherti R."/>
            <person name="Tsui H.-C.T."/>
            <person name="Winkler M.E."/>
        </authorList>
    </citation>
    <scope>NUCLEOTIDE SEQUENCE</scope>
</reference>
<proteinExistence type="predicted"/>
<protein>
    <recommendedName>
        <fullName evidence="2">Baseplate protein J-like domain-containing protein</fullName>
    </recommendedName>
</protein>
<accession>A0A381ZRI4</accession>
<dbReference type="AlphaFoldDB" id="A0A381ZRI4"/>
<evidence type="ECO:0008006" key="2">
    <source>
        <dbReference type="Google" id="ProtNLM"/>
    </source>
</evidence>
<gene>
    <name evidence="1" type="ORF">METZ01_LOCUS144217</name>
</gene>
<dbReference type="EMBL" id="UINC01022211">
    <property type="protein sequence ID" value="SVA91363.1"/>
    <property type="molecule type" value="Genomic_DNA"/>
</dbReference>
<sequence>MPTYKKDISYLGRDFAGLRSNLIEFAKTYFPNTYKDFNESAPGTMFLESAAYVGDVLGYYIDAMFKESLLPYAEEKNQVYNIAQFMGYTPRLISPSMATVTFSQEVPAMTDDPTQPD</sequence>
<organism evidence="1">
    <name type="scientific">marine metagenome</name>
    <dbReference type="NCBI Taxonomy" id="408172"/>
    <lineage>
        <taxon>unclassified sequences</taxon>
        <taxon>metagenomes</taxon>
        <taxon>ecological metagenomes</taxon>
    </lineage>
</organism>
<name>A0A381ZRI4_9ZZZZ</name>
<evidence type="ECO:0000313" key="1">
    <source>
        <dbReference type="EMBL" id="SVA91363.1"/>
    </source>
</evidence>
<feature type="non-terminal residue" evidence="1">
    <location>
        <position position="117"/>
    </location>
</feature>